<sequence>MEIDDDFGDLYSDVLLPVPSNTSKPPSPPSPNPNSTPAQIVAPSPPNAATSVAAAPAVDDNDDDWLLGGSAPPTVDPTSNWADDDEGTTDANPSAGEKPRGSASSSEKTVQEKSLAGVTADVADQEDAAPVIPGLGAAVGPAESDDWDDSDSEDDLQIVLNDTEHGAMDDLGYGDGDEEEDLVIVTHDDQIGAMDQDWGEEGAGPGGEGEGKEGDGSKVAGVGGPGGTGPVRIGYSNHAFHQHHSMYKYVRPGAPIPGGPTGGVTGPQGQLRPPLPTGPYPGRGRGDWRPAGGRMMNGRYGMSAWGNQMRPSGLDFSLPPQKTIFDFDIENFDEKPWRQPGAESSDYFNFNLDEPGWKDYCKRLGQLKIESTMQSKIRVYESGRSEPEFDPDLPPELAAAAKGHNVISHDNTTLNAKDNGQVDFSSHAVGHPGTRPPLPTGRAIQVEGGYGERLPSIDTRPPRLRESDSVIEIVLQDSFGDFSGGDNNGQAAVQTERASCEDADVGDSSEPLHSHRSRHRTRSPDQEERGDSWGKDSDSTSAGNTHREKSFESAEDKHVATKEAAMKNPSVDERSDDHDERLAYTTDVENDEVNFDEPESPSKIQKENSLLETRRSDTSRGYSRSDKEEEVVQVPRSKPSREAHRASRRNDGRIMEMERGRMVNPNNNMRWREGNDIYYHNHMNGRDRDFVPPPHAFRGRSYERFREDGVMHARRFREEEMRMDPRAGKRITRNFEREEDVRVRKRVEETEWRGPRKRDRDEGIDAHMKRRKEEEAPRRAKVEREDMIERKRDRDEANHRLRDKVVVEDHYRSKHREESSRHREREERQRTKHAHEIEESRVATRTHGKEEPKVEDRERKMRDKQLNGSSIEKGSSRQERGSQDGSNRTLVPEKERHKDSNRRSRGSEGGMEPRSKRRHDDRDGRLNEKSDVKGMINEQENSKKNLERSEAPPRAHHDHYTNPPEDTEEPNSENDDTHDDSKRGRSKLERWTSHKERDYTAISTSLRAPEAAVPSESKSNISGSNPKKAVGDEAMGQASSDNRHLDTVERLKRRSERFKLPMPGEKEVAPTRQADNDLVSNETEVKHERPPRKRRWTGN</sequence>
<dbReference type="Proteomes" id="UP001210211">
    <property type="component" value="Unassembled WGS sequence"/>
</dbReference>
<proteinExistence type="inferred from homology"/>
<feature type="compositionally biased region" description="Basic and acidic residues" evidence="5">
    <location>
        <begin position="639"/>
        <end position="648"/>
    </location>
</feature>
<organism evidence="7 8">
    <name type="scientific">Rhynchospora tenuis</name>
    <dbReference type="NCBI Taxonomy" id="198213"/>
    <lineage>
        <taxon>Eukaryota</taxon>
        <taxon>Viridiplantae</taxon>
        <taxon>Streptophyta</taxon>
        <taxon>Embryophyta</taxon>
        <taxon>Tracheophyta</taxon>
        <taxon>Spermatophyta</taxon>
        <taxon>Magnoliopsida</taxon>
        <taxon>Liliopsida</taxon>
        <taxon>Poales</taxon>
        <taxon>Cyperaceae</taxon>
        <taxon>Cyperoideae</taxon>
        <taxon>Rhynchosporeae</taxon>
        <taxon>Rhynchospora</taxon>
    </lineage>
</organism>
<keyword evidence="3" id="KW-0507">mRNA processing</keyword>
<dbReference type="EMBL" id="JAMRDG010000001">
    <property type="protein sequence ID" value="KAJ3697679.1"/>
    <property type="molecule type" value="Genomic_DNA"/>
</dbReference>
<dbReference type="InterPro" id="IPR044976">
    <property type="entry name" value="FIPS5/FIPS3-like"/>
</dbReference>
<feature type="compositionally biased region" description="Basic and acidic residues" evidence="5">
    <location>
        <begin position="979"/>
        <end position="999"/>
    </location>
</feature>
<feature type="compositionally biased region" description="Basic and acidic residues" evidence="5">
    <location>
        <begin position="940"/>
        <end position="960"/>
    </location>
</feature>
<feature type="region of interest" description="Disordered" evidence="5">
    <location>
        <begin position="479"/>
        <end position="648"/>
    </location>
</feature>
<comment type="caution">
    <text evidence="7">The sequence shown here is derived from an EMBL/GenBank/DDBJ whole genome shotgun (WGS) entry which is preliminary data.</text>
</comment>
<accession>A0AAD5ZHA8</accession>
<comment type="subcellular location">
    <subcellularLocation>
        <location evidence="1">Nucleus</location>
    </subcellularLocation>
</comment>
<dbReference type="Pfam" id="PF05182">
    <property type="entry name" value="Fip1"/>
    <property type="match status" value="1"/>
</dbReference>
<feature type="compositionally biased region" description="Pro residues" evidence="5">
    <location>
        <begin position="25"/>
        <end position="34"/>
    </location>
</feature>
<feature type="compositionally biased region" description="Acidic residues" evidence="5">
    <location>
        <begin position="143"/>
        <end position="153"/>
    </location>
</feature>
<gene>
    <name evidence="7" type="ORF">LUZ61_001384</name>
</gene>
<feature type="compositionally biased region" description="Basic and acidic residues" evidence="5">
    <location>
        <begin position="1041"/>
        <end position="1050"/>
    </location>
</feature>
<feature type="compositionally biased region" description="Basic residues" evidence="5">
    <location>
        <begin position="1089"/>
        <end position="1099"/>
    </location>
</feature>
<keyword evidence="4" id="KW-0539">Nucleus</keyword>
<evidence type="ECO:0000256" key="3">
    <source>
        <dbReference type="ARBA" id="ARBA00022664"/>
    </source>
</evidence>
<evidence type="ECO:0000313" key="8">
    <source>
        <dbReference type="Proteomes" id="UP001210211"/>
    </source>
</evidence>
<feature type="region of interest" description="Disordered" evidence="5">
    <location>
        <begin position="1"/>
        <end position="153"/>
    </location>
</feature>
<feature type="compositionally biased region" description="Basic and acidic residues" evidence="5">
    <location>
        <begin position="744"/>
        <end position="865"/>
    </location>
</feature>
<feature type="region of interest" description="Disordered" evidence="5">
    <location>
        <begin position="744"/>
        <end position="1099"/>
    </location>
</feature>
<dbReference type="GO" id="GO:0005634">
    <property type="term" value="C:nucleus"/>
    <property type="evidence" value="ECO:0007669"/>
    <property type="project" value="UniProtKB-SubCell"/>
</dbReference>
<evidence type="ECO:0000313" key="7">
    <source>
        <dbReference type="EMBL" id="KAJ3697679.1"/>
    </source>
</evidence>
<dbReference type="GO" id="GO:0006397">
    <property type="term" value="P:mRNA processing"/>
    <property type="evidence" value="ECO:0007669"/>
    <property type="project" value="UniProtKB-KW"/>
</dbReference>
<evidence type="ECO:0000256" key="2">
    <source>
        <dbReference type="ARBA" id="ARBA00007459"/>
    </source>
</evidence>
<keyword evidence="8" id="KW-1185">Reference proteome</keyword>
<comment type="similarity">
    <text evidence="2">Belongs to the FIP1 family.</text>
</comment>
<evidence type="ECO:0000256" key="5">
    <source>
        <dbReference type="SAM" id="MobiDB-lite"/>
    </source>
</evidence>
<protein>
    <recommendedName>
        <fullName evidence="6">Pre-mRNA polyadenylation factor Fip1 domain-containing protein</fullName>
    </recommendedName>
</protein>
<evidence type="ECO:0000259" key="6">
    <source>
        <dbReference type="Pfam" id="PF05182"/>
    </source>
</evidence>
<feature type="compositionally biased region" description="Acidic residues" evidence="5">
    <location>
        <begin position="588"/>
        <end position="599"/>
    </location>
</feature>
<feature type="domain" description="Pre-mRNA polyadenylation factor Fip1" evidence="6">
    <location>
        <begin position="326"/>
        <end position="367"/>
    </location>
</feature>
<feature type="compositionally biased region" description="Basic and acidic residues" evidence="5">
    <location>
        <begin position="545"/>
        <end position="582"/>
    </location>
</feature>
<feature type="compositionally biased region" description="Polar residues" evidence="5">
    <location>
        <begin position="488"/>
        <end position="497"/>
    </location>
</feature>
<dbReference type="InterPro" id="IPR007854">
    <property type="entry name" value="Fip1_dom"/>
</dbReference>
<feature type="compositionally biased region" description="Low complexity" evidence="5">
    <location>
        <begin position="47"/>
        <end position="58"/>
    </location>
</feature>
<feature type="compositionally biased region" description="Basic and acidic residues" evidence="5">
    <location>
        <begin position="891"/>
        <end position="932"/>
    </location>
</feature>
<dbReference type="PANTHER" id="PTHR36884">
    <property type="entry name" value="FIP1[III]-LIKE PROTEIN"/>
    <property type="match status" value="1"/>
</dbReference>
<dbReference type="PANTHER" id="PTHR36884:SF1">
    <property type="entry name" value="FIP1[V]-LIKE PROTEIN"/>
    <property type="match status" value="1"/>
</dbReference>
<feature type="compositionally biased region" description="Basic and acidic residues" evidence="5">
    <location>
        <begin position="522"/>
        <end position="538"/>
    </location>
</feature>
<feature type="compositionally biased region" description="Polar residues" evidence="5">
    <location>
        <begin position="1016"/>
        <end position="1025"/>
    </location>
</feature>
<dbReference type="AlphaFoldDB" id="A0AAD5ZHA8"/>
<evidence type="ECO:0000256" key="1">
    <source>
        <dbReference type="ARBA" id="ARBA00004123"/>
    </source>
</evidence>
<feature type="region of interest" description="Disordered" evidence="5">
    <location>
        <begin position="253"/>
        <end position="293"/>
    </location>
</feature>
<feature type="compositionally biased region" description="Acidic residues" evidence="5">
    <location>
        <begin position="965"/>
        <end position="978"/>
    </location>
</feature>
<name>A0AAD5ZHA8_9POAL</name>
<feature type="region of interest" description="Disordered" evidence="5">
    <location>
        <begin position="195"/>
        <end position="230"/>
    </location>
</feature>
<reference evidence="7 8" key="1">
    <citation type="journal article" date="2022" name="Cell">
        <title>Repeat-based holocentromeres influence genome architecture and karyotype evolution.</title>
        <authorList>
            <person name="Hofstatter P.G."/>
            <person name="Thangavel G."/>
            <person name="Lux T."/>
            <person name="Neumann P."/>
            <person name="Vondrak T."/>
            <person name="Novak P."/>
            <person name="Zhang M."/>
            <person name="Costa L."/>
            <person name="Castellani M."/>
            <person name="Scott A."/>
            <person name="Toegelov H."/>
            <person name="Fuchs J."/>
            <person name="Mata-Sucre Y."/>
            <person name="Dias Y."/>
            <person name="Vanzela A.L.L."/>
            <person name="Huettel B."/>
            <person name="Almeida C.C.S."/>
            <person name="Simkova H."/>
            <person name="Souza G."/>
            <person name="Pedrosa-Harand A."/>
            <person name="Macas J."/>
            <person name="Mayer K.F.X."/>
            <person name="Houben A."/>
            <person name="Marques A."/>
        </authorList>
    </citation>
    <scope>NUCLEOTIDE SEQUENCE [LARGE SCALE GENOMIC DNA]</scope>
    <source>
        <strain evidence="7">RhyTen1mFocal</strain>
    </source>
</reference>
<feature type="compositionally biased region" description="Basic and acidic residues" evidence="5">
    <location>
        <begin position="612"/>
        <end position="627"/>
    </location>
</feature>
<feature type="region of interest" description="Disordered" evidence="5">
    <location>
        <begin position="423"/>
        <end position="444"/>
    </location>
</feature>
<evidence type="ECO:0000256" key="4">
    <source>
        <dbReference type="ARBA" id="ARBA00023242"/>
    </source>
</evidence>